<name>A0A7G5B7U7_9CAUD</name>
<evidence type="ECO:0000259" key="1">
    <source>
        <dbReference type="SMART" id="SM00482"/>
    </source>
</evidence>
<dbReference type="InterPro" id="IPR001098">
    <property type="entry name" value="DNA-dir_DNA_pol_A_palm_dom"/>
</dbReference>
<dbReference type="Proteomes" id="UP000515295">
    <property type="component" value="Segment"/>
</dbReference>
<evidence type="ECO:0000313" key="3">
    <source>
        <dbReference type="Proteomes" id="UP000515295"/>
    </source>
</evidence>
<dbReference type="GO" id="GO:0003677">
    <property type="term" value="F:DNA binding"/>
    <property type="evidence" value="ECO:0007669"/>
    <property type="project" value="InterPro"/>
</dbReference>
<dbReference type="GO" id="GO:0006260">
    <property type="term" value="P:DNA replication"/>
    <property type="evidence" value="ECO:0007669"/>
    <property type="project" value="InterPro"/>
</dbReference>
<dbReference type="SMART" id="SM00482">
    <property type="entry name" value="POLAc"/>
    <property type="match status" value="1"/>
</dbReference>
<dbReference type="Gene3D" id="1.10.150.20">
    <property type="entry name" value="5' to 3' exonuclease, C-terminal subdomain"/>
    <property type="match status" value="2"/>
</dbReference>
<dbReference type="EMBL" id="MT740725">
    <property type="protein sequence ID" value="QMV32370.1"/>
    <property type="molecule type" value="Genomic_DNA"/>
</dbReference>
<accession>A0A7G5B7U7</accession>
<reference evidence="2 3" key="1">
    <citation type="submission" date="2020-07" db="EMBL/GenBank/DDBJ databases">
        <title>Ralstonia phages.</title>
        <authorList>
            <person name="Trotereau A."/>
            <person name="Boyer C."/>
            <person name="Torres-Barcelo C."/>
        </authorList>
    </citation>
    <scope>NUCLEOTIDE SEQUENCE [LARGE SCALE GENOMIC DNA]</scope>
</reference>
<protein>
    <recommendedName>
        <fullName evidence="1">DNA-directed DNA polymerase family A palm domain-containing protein</fullName>
    </recommendedName>
</protein>
<proteinExistence type="predicted"/>
<dbReference type="SUPFAM" id="SSF56672">
    <property type="entry name" value="DNA/RNA polymerases"/>
    <property type="match status" value="1"/>
</dbReference>
<feature type="domain" description="DNA-directed DNA polymerase family A palm" evidence="1">
    <location>
        <begin position="2"/>
        <end position="234"/>
    </location>
</feature>
<dbReference type="GO" id="GO:0003887">
    <property type="term" value="F:DNA-directed DNA polymerase activity"/>
    <property type="evidence" value="ECO:0007669"/>
    <property type="project" value="InterPro"/>
</dbReference>
<sequence>MLVVADLAGIEARMAPWLANDLEKLANIDNKIDGYKVAASGIYHVPYEEVTKDQRQIGKVADLSLGYGGAENALAGMAKNYGVEIPPEEQTVIVYGWRGARPAFERWWALCEYSAMIALDQPGREVHMPIGRDFCSEIVFVRDARALRMHLPSDRTISYHNARLHLEPGATAPTPVYDKPEGYIETLDRKILSNNMTQGLARDVFGEILLDVEHAVKVVHHVHDELLIEHPAEGAEQVLEHLLERMRQTPIWCPGLPLDAAGYVAPEWRKD</sequence>
<dbReference type="InterPro" id="IPR043502">
    <property type="entry name" value="DNA/RNA_pol_sf"/>
</dbReference>
<dbReference type="Gene3D" id="3.30.70.370">
    <property type="match status" value="1"/>
</dbReference>
<evidence type="ECO:0000313" key="2">
    <source>
        <dbReference type="EMBL" id="QMV32370.1"/>
    </source>
</evidence>
<organism evidence="2 3">
    <name type="scientific">Ralstonia phage Adzire</name>
    <dbReference type="NCBI Taxonomy" id="2759711"/>
    <lineage>
        <taxon>Viruses</taxon>
        <taxon>Duplodnaviria</taxon>
        <taxon>Heunggongvirae</taxon>
        <taxon>Uroviricota</taxon>
        <taxon>Caudoviricetes</taxon>
        <taxon>Bakolyvirus</taxon>
        <taxon>Bakolyvirus simangalove</taxon>
    </lineage>
</organism>
<gene>
    <name evidence="2" type="ORF">S1_00053</name>
</gene>